<dbReference type="Gene3D" id="2.40.10.410">
    <property type="entry name" value="FlgT, C-terminal domain"/>
    <property type="match status" value="1"/>
</dbReference>
<evidence type="ECO:0000256" key="1">
    <source>
        <dbReference type="SAM" id="SignalP"/>
    </source>
</evidence>
<dbReference type="EMBL" id="FIZX01000001">
    <property type="protein sequence ID" value="CZF80339.1"/>
    <property type="molecule type" value="Genomic_DNA"/>
</dbReference>
<evidence type="ECO:0008006" key="7">
    <source>
        <dbReference type="Google" id="ProtNLM"/>
    </source>
</evidence>
<dbReference type="Pfam" id="PF16538">
    <property type="entry name" value="FlgT_C"/>
    <property type="match status" value="1"/>
</dbReference>
<sequence length="377" mass="41812">MRKRIIKPLVACIALASASINAAWYEVTGISTVLESKEQARERALEDAIYQALKFSGADIAGLTSVRPYLKEAKDDYLFSGDEIRHIQVLKAKEKGGVMKLTARIDIYPTANACHKHQYKKGLVLGRFDIVSPQHAALGGIFQFGDDFTVLLQRQFETQAQSFVVQGITPYSISPSQPHMATMVAEDTGAQYLMVGTITDMTATIDQKVLRRDQTNRQLALSIDVIDGKSGEVIYQNIYRDIASWPFERHSKVDTKTARFWASPYGEMAQRMSRNILLDLESNLACRATTPEIVSINGQTGQINAGRIHGVKHGDVLALWHNASFTDQYGIHRTQMKKSEIGLSVTRVYESSAEVAVSPVELGPSIQIGDLVTKYTQ</sequence>
<feature type="signal peptide" evidence="1">
    <location>
        <begin position="1"/>
        <end position="22"/>
    </location>
</feature>
<feature type="domain" description="Flagellar assembly protein T N-terminal" evidence="4">
    <location>
        <begin position="23"/>
        <end position="109"/>
    </location>
</feature>
<evidence type="ECO:0000313" key="5">
    <source>
        <dbReference type="EMBL" id="CZF80339.1"/>
    </source>
</evidence>
<reference evidence="6" key="1">
    <citation type="submission" date="2016-02" db="EMBL/GenBank/DDBJ databases">
        <authorList>
            <person name="Rodrigo-Torres Lidia"/>
            <person name="Arahal R.David."/>
        </authorList>
    </citation>
    <scope>NUCLEOTIDE SEQUENCE [LARGE SCALE GENOMIC DNA]</scope>
    <source>
        <strain evidence="6">CECT 9029</strain>
    </source>
</reference>
<feature type="chain" id="PRO_5007281868" description="Flagellar basal-body protein" evidence="1">
    <location>
        <begin position="23"/>
        <end position="377"/>
    </location>
</feature>
<dbReference type="Pfam" id="PF16539">
    <property type="entry name" value="FlgT_M"/>
    <property type="match status" value="1"/>
</dbReference>
<gene>
    <name evidence="5" type="ORF">GCE9029_02011</name>
</gene>
<keyword evidence="1" id="KW-0732">Signal</keyword>
<dbReference type="InterPro" id="IPR038180">
    <property type="entry name" value="FlgT_N_sf"/>
</dbReference>
<dbReference type="InterPro" id="IPR038165">
    <property type="entry name" value="FlgT_C_sf"/>
</dbReference>
<keyword evidence="6" id="KW-1185">Reference proteome</keyword>
<dbReference type="Pfam" id="PF16548">
    <property type="entry name" value="FlgT_N"/>
    <property type="match status" value="1"/>
</dbReference>
<organism evidence="5 6">
    <name type="scientific">Grimontia celer</name>
    <dbReference type="NCBI Taxonomy" id="1796497"/>
    <lineage>
        <taxon>Bacteria</taxon>
        <taxon>Pseudomonadati</taxon>
        <taxon>Pseudomonadota</taxon>
        <taxon>Gammaproteobacteria</taxon>
        <taxon>Vibrionales</taxon>
        <taxon>Vibrionaceae</taxon>
        <taxon>Grimontia</taxon>
    </lineage>
</organism>
<protein>
    <recommendedName>
        <fullName evidence="7">Flagellar basal-body protein</fullName>
    </recommendedName>
</protein>
<dbReference type="RefSeq" id="WP_062663022.1">
    <property type="nucleotide sequence ID" value="NZ_FIZX01000001.1"/>
</dbReference>
<dbReference type="InterPro" id="IPR032388">
    <property type="entry name" value="FlgT_C"/>
</dbReference>
<dbReference type="Proteomes" id="UP000071641">
    <property type="component" value="Unassembled WGS sequence"/>
</dbReference>
<dbReference type="Gene3D" id="3.40.50.10610">
    <property type="entry name" value="ABC-type transport auxiliary lipoprotein component"/>
    <property type="match status" value="1"/>
</dbReference>
<name>A0A128F0P2_9GAMM</name>
<evidence type="ECO:0000259" key="4">
    <source>
        <dbReference type="Pfam" id="PF16548"/>
    </source>
</evidence>
<evidence type="ECO:0000259" key="3">
    <source>
        <dbReference type="Pfam" id="PF16539"/>
    </source>
</evidence>
<evidence type="ECO:0000259" key="2">
    <source>
        <dbReference type="Pfam" id="PF16538"/>
    </source>
</evidence>
<dbReference type="InterPro" id="IPR032386">
    <property type="entry name" value="FlgT_M"/>
</dbReference>
<dbReference type="STRING" id="1796497.GCE9029_02011"/>
<dbReference type="Gene3D" id="3.30.1660.40">
    <property type="entry name" value="FlgT, N-terminal domain"/>
    <property type="match status" value="1"/>
</dbReference>
<proteinExistence type="predicted"/>
<dbReference type="OrthoDB" id="8778507at2"/>
<dbReference type="AlphaFoldDB" id="A0A128F0P2"/>
<accession>A0A128F0P2</accession>
<feature type="domain" description="Flagellar assembly protein T C-terminal" evidence="2">
    <location>
        <begin position="299"/>
        <end position="374"/>
    </location>
</feature>
<dbReference type="InterPro" id="IPR032370">
    <property type="entry name" value="FlgT_N"/>
</dbReference>
<feature type="domain" description="Flagellar assembly protein T middle" evidence="3">
    <location>
        <begin position="113"/>
        <end position="255"/>
    </location>
</feature>
<evidence type="ECO:0000313" key="6">
    <source>
        <dbReference type="Proteomes" id="UP000071641"/>
    </source>
</evidence>